<evidence type="ECO:0000313" key="2">
    <source>
        <dbReference type="Proteomes" id="UP000030764"/>
    </source>
</evidence>
<dbReference type="AlphaFoldDB" id="A0A085LXY6"/>
<evidence type="ECO:0000313" key="1">
    <source>
        <dbReference type="EMBL" id="KFD49832.1"/>
    </source>
</evidence>
<organism evidence="1 2">
    <name type="scientific">Trichuris suis</name>
    <name type="common">pig whipworm</name>
    <dbReference type="NCBI Taxonomy" id="68888"/>
    <lineage>
        <taxon>Eukaryota</taxon>
        <taxon>Metazoa</taxon>
        <taxon>Ecdysozoa</taxon>
        <taxon>Nematoda</taxon>
        <taxon>Enoplea</taxon>
        <taxon>Dorylaimia</taxon>
        <taxon>Trichinellida</taxon>
        <taxon>Trichuridae</taxon>
        <taxon>Trichuris</taxon>
    </lineage>
</organism>
<gene>
    <name evidence="1" type="ORF">M513_09299</name>
</gene>
<accession>A0A085LXY6</accession>
<dbReference type="Proteomes" id="UP000030764">
    <property type="component" value="Unassembled WGS sequence"/>
</dbReference>
<keyword evidence="2" id="KW-1185">Reference proteome</keyword>
<dbReference type="EMBL" id="KL363263">
    <property type="protein sequence ID" value="KFD49832.1"/>
    <property type="molecule type" value="Genomic_DNA"/>
</dbReference>
<reference evidence="1 2" key="1">
    <citation type="journal article" date="2014" name="Nat. Genet.">
        <title>Genome and transcriptome of the porcine whipworm Trichuris suis.</title>
        <authorList>
            <person name="Jex A.R."/>
            <person name="Nejsum P."/>
            <person name="Schwarz E.M."/>
            <person name="Hu L."/>
            <person name="Young N.D."/>
            <person name="Hall R.S."/>
            <person name="Korhonen P.K."/>
            <person name="Liao S."/>
            <person name="Thamsborg S."/>
            <person name="Xia J."/>
            <person name="Xu P."/>
            <person name="Wang S."/>
            <person name="Scheerlinck J.P."/>
            <person name="Hofmann A."/>
            <person name="Sternberg P.W."/>
            <person name="Wang J."/>
            <person name="Gasser R.B."/>
        </authorList>
    </citation>
    <scope>NUCLEOTIDE SEQUENCE [LARGE SCALE GENOMIC DNA]</scope>
    <source>
        <strain evidence="1">DCEP-RM93M</strain>
    </source>
</reference>
<protein>
    <submittedName>
        <fullName evidence="1">Uncharacterized protein</fullName>
    </submittedName>
</protein>
<sequence length="205" mass="23474">MAILLQLLSPRIRNSIASSCHGPDMYAQSSSDLHRLFGDRNAIIDTHTRSLLNIAPMKGPGKNEAERIFFDVHRAVSALRVNDAEEELRSRATLQTVASMLPGKMQYGWAKRCYKLHPKIPTLLDMDRWLEELVTINNSLEYDDSESRDRLRRTTVRSRSSLKVLTSLRKDDDSGGPNTVGRRDVISSIRRYQRCWTWTAGSKNW</sequence>
<proteinExistence type="predicted"/>
<name>A0A085LXY6_9BILA</name>